<dbReference type="EMBL" id="BARV01004570">
    <property type="protein sequence ID" value="GAI04599.1"/>
    <property type="molecule type" value="Genomic_DNA"/>
</dbReference>
<evidence type="ECO:0000256" key="4">
    <source>
        <dbReference type="ARBA" id="ARBA00013165"/>
    </source>
</evidence>
<dbReference type="InterPro" id="IPR002300">
    <property type="entry name" value="aa-tRNA-synth_Ia"/>
</dbReference>
<comment type="caution">
    <text evidence="16">The sequence shown here is derived from an EMBL/GenBank/DDBJ whole genome shotgun (WGS) entry which is preliminary data.</text>
</comment>
<proteinExistence type="predicted"/>
<organism evidence="16">
    <name type="scientific">marine sediment metagenome</name>
    <dbReference type="NCBI Taxonomy" id="412755"/>
    <lineage>
        <taxon>unclassified sequences</taxon>
        <taxon>metagenomes</taxon>
        <taxon>ecological metagenomes</taxon>
    </lineage>
</organism>
<protein>
    <recommendedName>
        <fullName evidence="4">isoleucine--tRNA ligase</fullName>
        <ecNumber evidence="4">6.1.1.5</ecNumber>
    </recommendedName>
</protein>
<dbReference type="InterPro" id="IPR009008">
    <property type="entry name" value="Val/Leu/Ile-tRNA-synth_edit"/>
</dbReference>
<feature type="non-terminal residue" evidence="16">
    <location>
        <position position="279"/>
    </location>
</feature>
<evidence type="ECO:0000313" key="16">
    <source>
        <dbReference type="EMBL" id="GAI04599.1"/>
    </source>
</evidence>
<dbReference type="FunFam" id="3.40.50.620:FF:000063">
    <property type="entry name" value="Isoleucine--tRNA ligase"/>
    <property type="match status" value="1"/>
</dbReference>
<keyword evidence="10" id="KW-0067">ATP-binding</keyword>
<evidence type="ECO:0000259" key="15">
    <source>
        <dbReference type="Pfam" id="PF00133"/>
    </source>
</evidence>
<sequence>SRRYVFYEGPPTANGSPGIHHVLSRLFKDVVCRYKTMKGYYVPRKAGWDTHGLPVELEVENTLGFTSKAQIEEYGIAQFNQKCRESVSKYIKEWEVMTERIGYWLDMENPYVTLDNGYIESCWWLLKQLWDKGLVYQGYKVTPHCPRCGTSLSSHEVALGYEEVDDPSVYVKFRLTPSSVMTTPLEPLFNNFQHKPAYLLAWTTTPWTLPGNTALAVTADAEYAVVEVAEEYLVLASALLEQVGLGGREVVERMKGSELVGLHYEPLYTIPIAYGKGDK</sequence>
<comment type="subunit">
    <text evidence="3">Monomer.</text>
</comment>
<dbReference type="Pfam" id="PF00133">
    <property type="entry name" value="tRNA-synt_1"/>
    <property type="match status" value="1"/>
</dbReference>
<keyword evidence="6" id="KW-0436">Ligase</keyword>
<feature type="domain" description="Aminoacyl-tRNA synthetase class Ia" evidence="15">
    <location>
        <begin position="3"/>
        <end position="172"/>
    </location>
</feature>
<dbReference type="InterPro" id="IPR002301">
    <property type="entry name" value="Ile-tRNA-ligase"/>
</dbReference>
<keyword evidence="7" id="KW-0479">Metal-binding</keyword>
<comment type="cofactor">
    <cofactor evidence="1">
        <name>Zn(2+)</name>
        <dbReference type="ChEBI" id="CHEBI:29105"/>
    </cofactor>
</comment>
<dbReference type="Gene3D" id="3.40.50.620">
    <property type="entry name" value="HUPs"/>
    <property type="match status" value="1"/>
</dbReference>
<dbReference type="GO" id="GO:0002161">
    <property type="term" value="F:aminoacyl-tRNA deacylase activity"/>
    <property type="evidence" value="ECO:0007669"/>
    <property type="project" value="InterPro"/>
</dbReference>
<dbReference type="GO" id="GO:0006428">
    <property type="term" value="P:isoleucyl-tRNA aminoacylation"/>
    <property type="evidence" value="ECO:0007669"/>
    <property type="project" value="InterPro"/>
</dbReference>
<dbReference type="InterPro" id="IPR014729">
    <property type="entry name" value="Rossmann-like_a/b/a_fold"/>
</dbReference>
<evidence type="ECO:0000256" key="9">
    <source>
        <dbReference type="ARBA" id="ARBA00022833"/>
    </source>
</evidence>
<dbReference type="GO" id="GO:0005524">
    <property type="term" value="F:ATP binding"/>
    <property type="evidence" value="ECO:0007669"/>
    <property type="project" value="UniProtKB-KW"/>
</dbReference>
<evidence type="ECO:0000256" key="12">
    <source>
        <dbReference type="ARBA" id="ARBA00023146"/>
    </source>
</evidence>
<evidence type="ECO:0000256" key="5">
    <source>
        <dbReference type="ARBA" id="ARBA00022490"/>
    </source>
</evidence>
<evidence type="ECO:0000256" key="2">
    <source>
        <dbReference type="ARBA" id="ARBA00004496"/>
    </source>
</evidence>
<dbReference type="AlphaFoldDB" id="X1ME14"/>
<dbReference type="GO" id="GO:0004822">
    <property type="term" value="F:isoleucine-tRNA ligase activity"/>
    <property type="evidence" value="ECO:0007669"/>
    <property type="project" value="UniProtKB-EC"/>
</dbReference>
<comment type="function">
    <text evidence="13">Catalyzes the attachment of isoleucine to tRNA(Ile). As IleRS can inadvertently accommodate and process structurally similar amino acids such as valine, to avoid such errors it has two additional distinct tRNA(Ile)-dependent editing activities. One activity is designated as 'pretransfer' editing and involves the hydrolysis of activated Val-AMP. The other activity is designated 'posttransfer' editing and involves deacylation of mischarged Val-tRNA(Ile).</text>
</comment>
<keyword evidence="5" id="KW-0963">Cytoplasm</keyword>
<feature type="non-terminal residue" evidence="16">
    <location>
        <position position="1"/>
    </location>
</feature>
<dbReference type="GO" id="GO:0046872">
    <property type="term" value="F:metal ion binding"/>
    <property type="evidence" value="ECO:0007669"/>
    <property type="project" value="UniProtKB-KW"/>
</dbReference>
<dbReference type="PANTHER" id="PTHR42780">
    <property type="entry name" value="SOLEUCYL-TRNA SYNTHETASE"/>
    <property type="match status" value="1"/>
</dbReference>
<comment type="catalytic activity">
    <reaction evidence="14">
        <text>tRNA(Ile) + L-isoleucine + ATP = L-isoleucyl-tRNA(Ile) + AMP + diphosphate</text>
        <dbReference type="Rhea" id="RHEA:11060"/>
        <dbReference type="Rhea" id="RHEA-COMP:9666"/>
        <dbReference type="Rhea" id="RHEA-COMP:9695"/>
        <dbReference type="ChEBI" id="CHEBI:30616"/>
        <dbReference type="ChEBI" id="CHEBI:33019"/>
        <dbReference type="ChEBI" id="CHEBI:58045"/>
        <dbReference type="ChEBI" id="CHEBI:78442"/>
        <dbReference type="ChEBI" id="CHEBI:78528"/>
        <dbReference type="ChEBI" id="CHEBI:456215"/>
        <dbReference type="EC" id="6.1.1.5"/>
    </reaction>
</comment>
<evidence type="ECO:0000256" key="6">
    <source>
        <dbReference type="ARBA" id="ARBA00022598"/>
    </source>
</evidence>
<keyword evidence="8" id="KW-0547">Nucleotide-binding</keyword>
<evidence type="ECO:0000256" key="10">
    <source>
        <dbReference type="ARBA" id="ARBA00022840"/>
    </source>
</evidence>
<accession>X1ME14</accession>
<name>X1ME14_9ZZZZ</name>
<keyword evidence="9" id="KW-0862">Zinc</keyword>
<dbReference type="Gene3D" id="3.90.740.10">
    <property type="entry name" value="Valyl/Leucyl/Isoleucyl-tRNA synthetase, editing domain"/>
    <property type="match status" value="1"/>
</dbReference>
<dbReference type="GO" id="GO:0005737">
    <property type="term" value="C:cytoplasm"/>
    <property type="evidence" value="ECO:0007669"/>
    <property type="project" value="UniProtKB-SubCell"/>
</dbReference>
<evidence type="ECO:0000256" key="8">
    <source>
        <dbReference type="ARBA" id="ARBA00022741"/>
    </source>
</evidence>
<keyword evidence="12" id="KW-0030">Aminoacyl-tRNA synthetase</keyword>
<gene>
    <name evidence="16" type="ORF">S06H3_10049</name>
</gene>
<evidence type="ECO:0000256" key="3">
    <source>
        <dbReference type="ARBA" id="ARBA00011245"/>
    </source>
</evidence>
<evidence type="ECO:0000256" key="1">
    <source>
        <dbReference type="ARBA" id="ARBA00001947"/>
    </source>
</evidence>
<dbReference type="SUPFAM" id="SSF50677">
    <property type="entry name" value="ValRS/IleRS/LeuRS editing domain"/>
    <property type="match status" value="1"/>
</dbReference>
<comment type="subcellular location">
    <subcellularLocation>
        <location evidence="2">Cytoplasm</location>
    </subcellularLocation>
</comment>
<reference evidence="16" key="1">
    <citation type="journal article" date="2014" name="Front. Microbiol.">
        <title>High frequency of phylogenetically diverse reductive dehalogenase-homologous genes in deep subseafloor sedimentary metagenomes.</title>
        <authorList>
            <person name="Kawai M."/>
            <person name="Futagami T."/>
            <person name="Toyoda A."/>
            <person name="Takaki Y."/>
            <person name="Nishi S."/>
            <person name="Hori S."/>
            <person name="Arai W."/>
            <person name="Tsubouchi T."/>
            <person name="Morono Y."/>
            <person name="Uchiyama I."/>
            <person name="Ito T."/>
            <person name="Fujiyama A."/>
            <person name="Inagaki F."/>
            <person name="Takami H."/>
        </authorList>
    </citation>
    <scope>NUCLEOTIDE SEQUENCE</scope>
    <source>
        <strain evidence="16">Expedition CK06-06</strain>
    </source>
</reference>
<dbReference type="SUPFAM" id="SSF52374">
    <property type="entry name" value="Nucleotidylyl transferase"/>
    <property type="match status" value="1"/>
</dbReference>
<evidence type="ECO:0000256" key="14">
    <source>
        <dbReference type="ARBA" id="ARBA00048359"/>
    </source>
</evidence>
<evidence type="ECO:0000256" key="13">
    <source>
        <dbReference type="ARBA" id="ARBA00025217"/>
    </source>
</evidence>
<dbReference type="PANTHER" id="PTHR42780:SF1">
    <property type="entry name" value="ISOLEUCINE--TRNA LIGASE, CYTOPLASMIC"/>
    <property type="match status" value="1"/>
</dbReference>
<evidence type="ECO:0000256" key="7">
    <source>
        <dbReference type="ARBA" id="ARBA00022723"/>
    </source>
</evidence>
<keyword evidence="11" id="KW-0648">Protein biosynthesis</keyword>
<dbReference type="EC" id="6.1.1.5" evidence="4"/>
<dbReference type="PRINTS" id="PR00984">
    <property type="entry name" value="TRNASYNTHILE"/>
</dbReference>
<dbReference type="InterPro" id="IPR023586">
    <property type="entry name" value="Ile-tRNA-ligase_type2"/>
</dbReference>
<evidence type="ECO:0000256" key="11">
    <source>
        <dbReference type="ARBA" id="ARBA00022917"/>
    </source>
</evidence>